<organism evidence="1 2">
    <name type="scientific">Undibacterium macrobrachii</name>
    <dbReference type="NCBI Taxonomy" id="1119058"/>
    <lineage>
        <taxon>Bacteria</taxon>
        <taxon>Pseudomonadati</taxon>
        <taxon>Pseudomonadota</taxon>
        <taxon>Betaproteobacteria</taxon>
        <taxon>Burkholderiales</taxon>
        <taxon>Oxalobacteraceae</taxon>
        <taxon>Undibacterium</taxon>
    </lineage>
</organism>
<evidence type="ECO:0000313" key="1">
    <source>
        <dbReference type="EMBL" id="GGX23205.1"/>
    </source>
</evidence>
<proteinExistence type="predicted"/>
<reference evidence="2" key="1">
    <citation type="journal article" date="2019" name="Int. J. Syst. Evol. Microbiol.">
        <title>The Global Catalogue of Microorganisms (GCM) 10K type strain sequencing project: providing services to taxonomists for standard genome sequencing and annotation.</title>
        <authorList>
            <consortium name="The Broad Institute Genomics Platform"/>
            <consortium name="The Broad Institute Genome Sequencing Center for Infectious Disease"/>
            <person name="Wu L."/>
            <person name="Ma J."/>
        </authorList>
    </citation>
    <scope>NUCLEOTIDE SEQUENCE [LARGE SCALE GENOMIC DNA]</scope>
    <source>
        <strain evidence="2">KCTC 23916</strain>
    </source>
</reference>
<dbReference type="Proteomes" id="UP000620127">
    <property type="component" value="Unassembled WGS sequence"/>
</dbReference>
<comment type="caution">
    <text evidence="1">The sequence shown here is derived from an EMBL/GenBank/DDBJ whole genome shotgun (WGS) entry which is preliminary data.</text>
</comment>
<dbReference type="EMBL" id="BMYT01000006">
    <property type="protein sequence ID" value="GGX23205.1"/>
    <property type="molecule type" value="Genomic_DNA"/>
</dbReference>
<name>A0ABQ2XLR2_9BURK</name>
<gene>
    <name evidence="1" type="ORF">GCM10011282_31630</name>
</gene>
<sequence length="62" mass="7180">MNIDNMRLSHTQMTIEASRLKCVLVEIKIEIDIRLLTLADEENEITDAEITEILAEDRSHNQ</sequence>
<protein>
    <submittedName>
        <fullName evidence="1">Uncharacterized protein</fullName>
    </submittedName>
</protein>
<evidence type="ECO:0000313" key="2">
    <source>
        <dbReference type="Proteomes" id="UP000620127"/>
    </source>
</evidence>
<keyword evidence="2" id="KW-1185">Reference proteome</keyword>
<accession>A0ABQ2XLR2</accession>